<comment type="caution">
    <text evidence="1">The sequence shown here is derived from an EMBL/GenBank/DDBJ whole genome shotgun (WGS) entry which is preliminary data.</text>
</comment>
<accession>A0A8H3C9J8</accession>
<reference evidence="1" key="1">
    <citation type="submission" date="2021-01" db="EMBL/GenBank/DDBJ databases">
        <authorList>
            <person name="Kaushik A."/>
        </authorList>
    </citation>
    <scope>NUCLEOTIDE SEQUENCE</scope>
    <source>
        <strain evidence="1">AG6-10EEA</strain>
    </source>
</reference>
<evidence type="ECO:0000313" key="2">
    <source>
        <dbReference type="Proteomes" id="UP000663853"/>
    </source>
</evidence>
<name>A0A8H3C9J8_9AGAM</name>
<proteinExistence type="predicted"/>
<organism evidence="1 2">
    <name type="scientific">Rhizoctonia solani</name>
    <dbReference type="NCBI Taxonomy" id="456999"/>
    <lineage>
        <taxon>Eukaryota</taxon>
        <taxon>Fungi</taxon>
        <taxon>Dikarya</taxon>
        <taxon>Basidiomycota</taxon>
        <taxon>Agaricomycotina</taxon>
        <taxon>Agaricomycetes</taxon>
        <taxon>Cantharellales</taxon>
        <taxon>Ceratobasidiaceae</taxon>
        <taxon>Rhizoctonia</taxon>
    </lineage>
</organism>
<dbReference type="AlphaFoldDB" id="A0A8H3C9J8"/>
<dbReference type="Proteomes" id="UP000663853">
    <property type="component" value="Unassembled WGS sequence"/>
</dbReference>
<evidence type="ECO:0000313" key="1">
    <source>
        <dbReference type="EMBL" id="CAE6474501.1"/>
    </source>
</evidence>
<protein>
    <submittedName>
        <fullName evidence="1">Uncharacterized protein</fullName>
    </submittedName>
</protein>
<dbReference type="EMBL" id="CAJMXA010002019">
    <property type="protein sequence ID" value="CAE6474501.1"/>
    <property type="molecule type" value="Genomic_DNA"/>
</dbReference>
<gene>
    <name evidence="1" type="ORF">RDB_LOCUS79373</name>
</gene>
<sequence>MGHLGTSLLMFPRIIREIERQVTSYITQRVEQKIRKHMRKIGRQTMKQRSLSSLKTIGNLLARIGEPAQRQITRQVRRIIWDYHDPSNPLHTGVDQSMNISDFCKLELVGQIIMIECFQGADHEFILVHAKGLYENTPSDQLVWIRLEKGVKGEDRNVRYFQTMFRRTIPAYNTATISYHPKSITPADASPIKGNTLVFNGLGIPVTLKHLVALMRMMDEATSGYNPLKDTCPVFCQAIIDCMEPYQSKAIRVRHPDIDVERRRDLKRRFTSSIKDLHSYGFTPDS</sequence>